<evidence type="ECO:0000313" key="8">
    <source>
        <dbReference type="Proteomes" id="UP000887561"/>
    </source>
</evidence>
<keyword evidence="4" id="KW-0648">Protein biosynthesis</keyword>
<dbReference type="FunFam" id="2.40.50.140:FF:000015">
    <property type="entry name" value="Eukaryotic translation initiation factor 2 subunit alpha"/>
    <property type="match status" value="1"/>
</dbReference>
<evidence type="ECO:0000256" key="3">
    <source>
        <dbReference type="ARBA" id="ARBA00022540"/>
    </source>
</evidence>
<evidence type="ECO:0000256" key="2">
    <source>
        <dbReference type="ARBA" id="ARBA00020950"/>
    </source>
</evidence>
<evidence type="ECO:0000256" key="4">
    <source>
        <dbReference type="ARBA" id="ARBA00022917"/>
    </source>
</evidence>
<dbReference type="PROSITE" id="PS50126">
    <property type="entry name" value="S1"/>
    <property type="match status" value="1"/>
</dbReference>
<feature type="compositionally biased region" description="Basic and acidic residues" evidence="6">
    <location>
        <begin position="324"/>
        <end position="342"/>
    </location>
</feature>
<dbReference type="FunFam" id="1.10.150.190:FF:000001">
    <property type="entry name" value="Eukaryotic translation initiation factor 2 subunit 1"/>
    <property type="match status" value="1"/>
</dbReference>
<dbReference type="InterPro" id="IPR024055">
    <property type="entry name" value="TIF2_asu_C"/>
</dbReference>
<proteinExistence type="inferred from homology"/>
<dbReference type="GO" id="GO:0003723">
    <property type="term" value="F:RNA binding"/>
    <property type="evidence" value="ECO:0007669"/>
    <property type="project" value="InterPro"/>
</dbReference>
<evidence type="ECO:0000256" key="5">
    <source>
        <dbReference type="ARBA" id="ARBA00033370"/>
    </source>
</evidence>
<dbReference type="SUPFAM" id="SSF50249">
    <property type="entry name" value="Nucleic acid-binding proteins"/>
    <property type="match status" value="1"/>
</dbReference>
<dbReference type="PANTHER" id="PTHR10602:SF0">
    <property type="entry name" value="EUKARYOTIC TRANSLATION INITIATION FACTOR 2 SUBUNIT 1"/>
    <property type="match status" value="1"/>
</dbReference>
<dbReference type="SUPFAM" id="SSF116742">
    <property type="entry name" value="eIF2alpha middle domain-like"/>
    <property type="match status" value="1"/>
</dbReference>
<evidence type="ECO:0000259" key="7">
    <source>
        <dbReference type="PROSITE" id="PS50126"/>
    </source>
</evidence>
<dbReference type="PANTHER" id="PTHR10602">
    <property type="entry name" value="EUKARYOTIC TRANSLATION INITIATION FACTOR 2 SUBUNIT 1"/>
    <property type="match status" value="1"/>
</dbReference>
<feature type="region of interest" description="Disordered" evidence="6">
    <location>
        <begin position="300"/>
        <end position="361"/>
    </location>
</feature>
<keyword evidence="8" id="KW-1185">Reference proteome</keyword>
<feature type="compositionally biased region" description="Acidic residues" evidence="6">
    <location>
        <begin position="343"/>
        <end position="352"/>
    </location>
</feature>
<dbReference type="Proteomes" id="UP000887561">
    <property type="component" value="Unplaced"/>
</dbReference>
<dbReference type="GO" id="GO:0005850">
    <property type="term" value="C:eukaryotic translation initiation factor 2 complex"/>
    <property type="evidence" value="ECO:0007669"/>
    <property type="project" value="TreeGrafter"/>
</dbReference>
<dbReference type="GO" id="GO:0033290">
    <property type="term" value="C:eukaryotic 48S preinitiation complex"/>
    <property type="evidence" value="ECO:0007669"/>
    <property type="project" value="TreeGrafter"/>
</dbReference>
<name>A0A915LES5_MELJA</name>
<dbReference type="GO" id="GO:0043022">
    <property type="term" value="F:ribosome binding"/>
    <property type="evidence" value="ECO:0007669"/>
    <property type="project" value="TreeGrafter"/>
</dbReference>
<dbReference type="InterPro" id="IPR012340">
    <property type="entry name" value="NA-bd_OB-fold"/>
</dbReference>
<feature type="domain" description="S1 motif" evidence="7">
    <location>
        <begin position="17"/>
        <end position="88"/>
    </location>
</feature>
<dbReference type="Gene3D" id="1.10.150.190">
    <property type="entry name" value="Translation initiation factor 2, subunit 1, domain 2"/>
    <property type="match status" value="1"/>
</dbReference>
<dbReference type="WBParaSite" id="scaffold11181_cov224.g15367">
    <property type="protein sequence ID" value="scaffold11181_cov224.g15367"/>
    <property type="gene ID" value="scaffold11181_cov224.g15367"/>
</dbReference>
<evidence type="ECO:0000256" key="6">
    <source>
        <dbReference type="SAM" id="MobiDB-lite"/>
    </source>
</evidence>
<reference evidence="9" key="1">
    <citation type="submission" date="2022-11" db="UniProtKB">
        <authorList>
            <consortium name="WormBaseParasite"/>
        </authorList>
    </citation>
    <scope>IDENTIFICATION</scope>
</reference>
<dbReference type="Gene3D" id="2.40.50.140">
    <property type="entry name" value="Nucleic acid-binding proteins"/>
    <property type="match status" value="1"/>
</dbReference>
<organism evidence="8 9">
    <name type="scientific">Meloidogyne javanica</name>
    <name type="common">Root-knot nematode worm</name>
    <dbReference type="NCBI Taxonomy" id="6303"/>
    <lineage>
        <taxon>Eukaryota</taxon>
        <taxon>Metazoa</taxon>
        <taxon>Ecdysozoa</taxon>
        <taxon>Nematoda</taxon>
        <taxon>Chromadorea</taxon>
        <taxon>Rhabditida</taxon>
        <taxon>Tylenchina</taxon>
        <taxon>Tylenchomorpha</taxon>
        <taxon>Tylenchoidea</taxon>
        <taxon>Meloidogynidae</taxon>
        <taxon>Meloidogyninae</taxon>
        <taxon>Meloidogyne</taxon>
        <taxon>Meloidogyne incognita group</taxon>
    </lineage>
</organism>
<keyword evidence="3" id="KW-0396">Initiation factor</keyword>
<accession>A0A915LES5</accession>
<dbReference type="Pfam" id="PF00575">
    <property type="entry name" value="S1"/>
    <property type="match status" value="1"/>
</dbReference>
<protein>
    <recommendedName>
        <fullName evidence="2">Eukaryotic translation initiation factor 2 subunit 1</fullName>
    </recommendedName>
    <alternativeName>
        <fullName evidence="5">Eukaryotic translation initiation factor 2 subunit alpha</fullName>
    </alternativeName>
</protein>
<sequence length="650" mass="72874">MAALSCRFYENEFPDIEDTVMVKVQKIEDMGAYVTLSEYDGKEGMILLSELSRRRIRSVNKLIRVGRSECVVVIRVDKDKGYIDLSKRRVYSKDLIQCEDRFAKAKAVNSILRHVADQLGYTENEKLEELYQKTAWHFDRKLKKKAASFEIFTKALTEPNVFDECGIEDPIKNKLLEEIRKKLAPKPLKIRADIEVSCFSYEGIEAVKKALIAGKKCSTEELVIKINLIAAPLFVVNVFTYSPATQTMDREGGFKAVQDALDAIKTTIESYEGSFRIIMAPKVLTDLDEEEIKKRMELLEEGDEEGGGSSDDEGLVAPKGLDQAADKEESNRKEKTQKKDKNEESDEEDDDGYSSYGGSYEAPQQIFYPRPFTYQINECKEYINCGSCDGSVEEEEYQKVKIDLDTNSENGCNQQQQQKPCPSTGCIATFNQFPSSLPLCNGASNCNNEQLPLSISDENLPCIDGCSSETNLQINSPCDTPINCNNNNYLKIPPLPPSDSLPIPLPFATTSTEFPIAVSPDIFNNNQQDYESLDNNELLVTSSTFPTLQTSSFLFPSPVEVSPSNNVEEILQASTLTSTNTDEEIVEKALISTKLDNLEAARNIESNSAAKFGGRFNSIVSNSEFAYVNWYGKRNCQLRVGNRHSLTWED</sequence>
<evidence type="ECO:0000313" key="9">
    <source>
        <dbReference type="WBParaSite" id="scaffold11181_cov224.g15367"/>
    </source>
</evidence>
<dbReference type="InterPro" id="IPR044126">
    <property type="entry name" value="S1_IF2_alpha"/>
</dbReference>
<comment type="similarity">
    <text evidence="1">Belongs to the eIF-2-alpha family.</text>
</comment>
<dbReference type="GO" id="GO:0003743">
    <property type="term" value="F:translation initiation factor activity"/>
    <property type="evidence" value="ECO:0007669"/>
    <property type="project" value="UniProtKB-KW"/>
</dbReference>
<dbReference type="AlphaFoldDB" id="A0A915LES5"/>
<dbReference type="Gene3D" id="3.30.70.1130">
    <property type="entry name" value="EIF_2_alpha"/>
    <property type="match status" value="1"/>
</dbReference>
<evidence type="ECO:0000256" key="1">
    <source>
        <dbReference type="ARBA" id="ARBA00007223"/>
    </source>
</evidence>
<dbReference type="InterPro" id="IPR003029">
    <property type="entry name" value="S1_domain"/>
</dbReference>
<dbReference type="CDD" id="cd04452">
    <property type="entry name" value="S1_IF2_alpha"/>
    <property type="match status" value="1"/>
</dbReference>
<dbReference type="InterPro" id="IPR011488">
    <property type="entry name" value="TIF_2_asu"/>
</dbReference>
<dbReference type="SUPFAM" id="SSF110993">
    <property type="entry name" value="eIF-2-alpha, C-terminal domain"/>
    <property type="match status" value="1"/>
</dbReference>
<dbReference type="InterPro" id="IPR024054">
    <property type="entry name" value="TIF2_asu_middle_sf"/>
</dbReference>
<dbReference type="Pfam" id="PF07541">
    <property type="entry name" value="EIF_2_alpha"/>
    <property type="match status" value="1"/>
</dbReference>
<dbReference type="SMART" id="SM00316">
    <property type="entry name" value="S1"/>
    <property type="match status" value="1"/>
</dbReference>
<feature type="compositionally biased region" description="Acidic residues" evidence="6">
    <location>
        <begin position="300"/>
        <end position="314"/>
    </location>
</feature>